<evidence type="ECO:0000256" key="1">
    <source>
        <dbReference type="SAM" id="MobiDB-lite"/>
    </source>
</evidence>
<keyword evidence="2" id="KW-0732">Signal</keyword>
<evidence type="ECO:0000313" key="3">
    <source>
        <dbReference type="EMBL" id="OCB89566.1"/>
    </source>
</evidence>
<feature type="signal peptide" evidence="2">
    <location>
        <begin position="1"/>
        <end position="20"/>
    </location>
</feature>
<accession>A0A9Q5NAB0</accession>
<sequence>MKNAALFNGALVVPSSLTLGTSTGIGVGSAYGFEDAAASCIGLAIVQPCPNKRQDDRHRSWVSIWLRGRRRILHRARHRAALPNKRQDDRTRSRLKRDQWRRRALALFFNQEKMPPKASYKAFPILIRTHKLTIVLDAPPDKKTVAQLKEDVLSALKSNVVNREDEPDLPEVGSVDDFEICRELKTRQDRVLVPTGKFEALDESAQVSKQATPYESLFLRFKVKGVRRKPEYTLPPINDDEEPEPAPSPSKGKRKAID</sequence>
<protein>
    <submittedName>
        <fullName evidence="3">Uncharacterized protein</fullName>
    </submittedName>
</protein>
<evidence type="ECO:0000256" key="2">
    <source>
        <dbReference type="SAM" id="SignalP"/>
    </source>
</evidence>
<proteinExistence type="predicted"/>
<reference evidence="3" key="1">
    <citation type="submission" date="2016-06" db="EMBL/GenBank/DDBJ databases">
        <title>Draft Genome sequence of the fungus Inonotus baumii.</title>
        <authorList>
            <person name="Zhu H."/>
            <person name="Lin W."/>
        </authorList>
    </citation>
    <scope>NUCLEOTIDE SEQUENCE</scope>
    <source>
        <strain evidence="3">821</strain>
    </source>
</reference>
<organism evidence="3 4">
    <name type="scientific">Sanghuangporus baumii</name>
    <name type="common">Phellinus baumii</name>
    <dbReference type="NCBI Taxonomy" id="108892"/>
    <lineage>
        <taxon>Eukaryota</taxon>
        <taxon>Fungi</taxon>
        <taxon>Dikarya</taxon>
        <taxon>Basidiomycota</taxon>
        <taxon>Agaricomycotina</taxon>
        <taxon>Agaricomycetes</taxon>
        <taxon>Hymenochaetales</taxon>
        <taxon>Hymenochaetaceae</taxon>
        <taxon>Sanghuangporus</taxon>
    </lineage>
</organism>
<keyword evidence="4" id="KW-1185">Reference proteome</keyword>
<dbReference type="EMBL" id="LNZH02000153">
    <property type="protein sequence ID" value="OCB89566.1"/>
    <property type="molecule type" value="Genomic_DNA"/>
</dbReference>
<dbReference type="OrthoDB" id="3173670at2759"/>
<feature type="chain" id="PRO_5040249810" evidence="2">
    <location>
        <begin position="21"/>
        <end position="258"/>
    </location>
</feature>
<feature type="region of interest" description="Disordered" evidence="1">
    <location>
        <begin position="231"/>
        <end position="258"/>
    </location>
</feature>
<dbReference type="AlphaFoldDB" id="A0A9Q5NAB0"/>
<gene>
    <name evidence="3" type="ORF">A7U60_g3258</name>
</gene>
<name>A0A9Q5NAB0_SANBA</name>
<evidence type="ECO:0000313" key="4">
    <source>
        <dbReference type="Proteomes" id="UP000757232"/>
    </source>
</evidence>
<comment type="caution">
    <text evidence="3">The sequence shown here is derived from an EMBL/GenBank/DDBJ whole genome shotgun (WGS) entry which is preliminary data.</text>
</comment>
<dbReference type="Proteomes" id="UP000757232">
    <property type="component" value="Unassembled WGS sequence"/>
</dbReference>